<name>A0A162U5I6_PHYB8</name>
<evidence type="ECO:0000313" key="3">
    <source>
        <dbReference type="Proteomes" id="UP000077315"/>
    </source>
</evidence>
<dbReference type="InParanoid" id="A0A162U5I6"/>
<organism evidence="2 3">
    <name type="scientific">Phycomyces blakesleeanus (strain ATCC 8743b / DSM 1359 / FGSC 10004 / NBRC 33097 / NRRL 1555)</name>
    <dbReference type="NCBI Taxonomy" id="763407"/>
    <lineage>
        <taxon>Eukaryota</taxon>
        <taxon>Fungi</taxon>
        <taxon>Fungi incertae sedis</taxon>
        <taxon>Mucoromycota</taxon>
        <taxon>Mucoromycotina</taxon>
        <taxon>Mucoromycetes</taxon>
        <taxon>Mucorales</taxon>
        <taxon>Phycomycetaceae</taxon>
        <taxon>Phycomyces</taxon>
    </lineage>
</organism>
<feature type="compositionally biased region" description="Low complexity" evidence="1">
    <location>
        <begin position="62"/>
        <end position="85"/>
    </location>
</feature>
<dbReference type="VEuPathDB" id="FungiDB:PHYBLDRAFT_146675"/>
<evidence type="ECO:0000256" key="1">
    <source>
        <dbReference type="SAM" id="MobiDB-lite"/>
    </source>
</evidence>
<protein>
    <submittedName>
        <fullName evidence="2">Uncharacterized protein</fullName>
    </submittedName>
</protein>
<feature type="region of interest" description="Disordered" evidence="1">
    <location>
        <begin position="55"/>
        <end position="89"/>
    </location>
</feature>
<dbReference type="GeneID" id="28992610"/>
<keyword evidence="3" id="KW-1185">Reference proteome</keyword>
<accession>A0A162U5I6</accession>
<reference evidence="3" key="1">
    <citation type="submission" date="2015-06" db="EMBL/GenBank/DDBJ databases">
        <title>Expansion of signal transduction pathways in fungi by whole-genome duplication.</title>
        <authorList>
            <consortium name="DOE Joint Genome Institute"/>
            <person name="Corrochano L.M."/>
            <person name="Kuo A."/>
            <person name="Marcet-Houben M."/>
            <person name="Polaino S."/>
            <person name="Salamov A."/>
            <person name="Villalobos J.M."/>
            <person name="Alvarez M.I."/>
            <person name="Avalos J."/>
            <person name="Benito E.P."/>
            <person name="Benoit I."/>
            <person name="Burger G."/>
            <person name="Camino L.P."/>
            <person name="Canovas D."/>
            <person name="Cerda-Olmedo E."/>
            <person name="Cheng J.-F."/>
            <person name="Dominguez A."/>
            <person name="Elias M."/>
            <person name="Eslava A.P."/>
            <person name="Glaser F."/>
            <person name="Grimwood J."/>
            <person name="Gutierrez G."/>
            <person name="Heitman J."/>
            <person name="Henrissat B."/>
            <person name="Iturriaga E.A."/>
            <person name="Lang B.F."/>
            <person name="Lavin J.L."/>
            <person name="Lee S."/>
            <person name="Li W."/>
            <person name="Lindquist E."/>
            <person name="Lopez-Garcia S."/>
            <person name="Luque E.M."/>
            <person name="Marcos A.T."/>
            <person name="Martin J."/>
            <person name="McCluskey K."/>
            <person name="Medina H.R."/>
            <person name="Miralles-Duran A."/>
            <person name="Miyazaki A."/>
            <person name="Munoz-Torres E."/>
            <person name="Oguiza J.A."/>
            <person name="Ohm R."/>
            <person name="Olmedo M."/>
            <person name="Orejas M."/>
            <person name="Ortiz-Castellanos L."/>
            <person name="Pisabarro A.G."/>
            <person name="Rodriguez-Romero J."/>
            <person name="Ruiz-Herrera J."/>
            <person name="Ruiz-Vazquez R."/>
            <person name="Sanz C."/>
            <person name="Schackwitz W."/>
            <person name="Schmutz J."/>
            <person name="Shahriari M."/>
            <person name="Shelest E."/>
            <person name="Silva-Franco F."/>
            <person name="Soanes D."/>
            <person name="Syed K."/>
            <person name="Tagua V.G."/>
            <person name="Talbot N.J."/>
            <person name="Thon M."/>
            <person name="De vries R.P."/>
            <person name="Wiebenga A."/>
            <person name="Yadav J.S."/>
            <person name="Braun E.L."/>
            <person name="Baker S."/>
            <person name="Garre V."/>
            <person name="Horwitz B."/>
            <person name="Torres-Martinez S."/>
            <person name="Idnurm A."/>
            <person name="Herrera-Estrella A."/>
            <person name="Gabaldon T."/>
            <person name="Grigoriev I.V."/>
        </authorList>
    </citation>
    <scope>NUCLEOTIDE SEQUENCE [LARGE SCALE GENOMIC DNA]</scope>
    <source>
        <strain evidence="3">NRRL 1555(-)</strain>
    </source>
</reference>
<evidence type="ECO:0000313" key="2">
    <source>
        <dbReference type="EMBL" id="OAD72483.1"/>
    </source>
</evidence>
<dbReference type="AlphaFoldDB" id="A0A162U5I6"/>
<gene>
    <name evidence="2" type="ORF">PHYBLDRAFT_146675</name>
</gene>
<proteinExistence type="predicted"/>
<dbReference type="Proteomes" id="UP000077315">
    <property type="component" value="Unassembled WGS sequence"/>
</dbReference>
<dbReference type="OrthoDB" id="10423482at2759"/>
<dbReference type="EMBL" id="KV440983">
    <property type="protein sequence ID" value="OAD72483.1"/>
    <property type="molecule type" value="Genomic_DNA"/>
</dbReference>
<dbReference type="RefSeq" id="XP_018290523.1">
    <property type="nucleotide sequence ID" value="XM_018431704.1"/>
</dbReference>
<sequence length="127" mass="14294">MQLFSIQQRIFAKCQQRQAHCPTTKETENAESKSKSRRSNCLQILASIKKALRHNKTKEPVSLPSMISPSSSSSSSISYESCLSEPTEDELNLRSYRLSPKTMVLDALIFDHPSLTVCIRPASYRST</sequence>